<dbReference type="PROSITE" id="PS50011">
    <property type="entry name" value="PROTEIN_KINASE_DOM"/>
    <property type="match status" value="1"/>
</dbReference>
<reference evidence="4" key="1">
    <citation type="submission" date="2013-10" db="EMBL/GenBank/DDBJ databases">
        <title>Genomic analysis of the causative agents of coccidiosis in chickens.</title>
        <authorList>
            <person name="Reid A.J."/>
            <person name="Blake D."/>
            <person name="Billington K."/>
            <person name="Browne H."/>
            <person name="Dunn M."/>
            <person name="Hung S."/>
            <person name="Kawahara F."/>
            <person name="Miranda-Saavedra D."/>
            <person name="Mourier T."/>
            <person name="Nagra H."/>
            <person name="Otto T.D."/>
            <person name="Rawlings N."/>
            <person name="Sanchez A."/>
            <person name="Sanders M."/>
            <person name="Subramaniam C."/>
            <person name="Tay Y."/>
            <person name="Dear P."/>
            <person name="Doerig C."/>
            <person name="Gruber A."/>
            <person name="Parkinson J."/>
            <person name="Shirley M."/>
            <person name="Wan K.L."/>
            <person name="Berriman M."/>
            <person name="Tomley F."/>
            <person name="Pain A."/>
        </authorList>
    </citation>
    <scope>NUCLEOTIDE SEQUENCE</scope>
    <source>
        <strain evidence="4">Houghton</strain>
    </source>
</reference>
<dbReference type="EMBL" id="HG671283">
    <property type="protein sequence ID" value="CDI80669.1"/>
    <property type="molecule type" value="Genomic_DNA"/>
</dbReference>
<protein>
    <recommendedName>
        <fullName evidence="3">Protein kinase domain-containing protein</fullName>
    </recommendedName>
</protein>
<name>U6GPZ2_EIMAC</name>
<evidence type="ECO:0000256" key="1">
    <source>
        <dbReference type="SAM" id="MobiDB-lite"/>
    </source>
</evidence>
<dbReference type="RefSeq" id="XP_013249392.1">
    <property type="nucleotide sequence ID" value="XM_013393938.1"/>
</dbReference>
<gene>
    <name evidence="4" type="ORF">EAH_00016580</name>
</gene>
<dbReference type="InterPro" id="IPR011009">
    <property type="entry name" value="Kinase-like_dom_sf"/>
</dbReference>
<evidence type="ECO:0000313" key="4">
    <source>
        <dbReference type="EMBL" id="CDI80669.1"/>
    </source>
</evidence>
<evidence type="ECO:0000259" key="3">
    <source>
        <dbReference type="PROSITE" id="PS50011"/>
    </source>
</evidence>
<dbReference type="InterPro" id="IPR008271">
    <property type="entry name" value="Ser/Thr_kinase_AS"/>
</dbReference>
<accession>U6GPZ2</accession>
<dbReference type="Pfam" id="PF00069">
    <property type="entry name" value="Pkinase"/>
    <property type="match status" value="1"/>
</dbReference>
<dbReference type="Proteomes" id="UP000018050">
    <property type="component" value="Unassembled WGS sequence"/>
</dbReference>
<sequence length="507" mass="55567">MSGAEGSPVQTGSGFLAAGEWAPLDGDVVEEAYSLEERTEKGEVTDEGEGEGVRGRRQARRRGGEARMAAMLGVLVAGLITAVLSSLLWWPSQRGRGALLREAWARVAHHEEPWGLPNVQEFEERMSPYVKFGKRELGAAVQKRREQDFPRSGTLGHDVLSSLGIELSDGKRSSLIGAKILLKDMQKLGSGKVERQPLEFYVKRYLGEDKSCVFVEVVELATEKVFAMRLQTLPSKVDGQHVTPELAEMMANQSTVESTVAMLEAVGETPPQRAAEERGLALAYSVATISGVAPIVRGSTRYITANVQLMERFHGNLEEVFAGANIMSMNAKVYAAQRLLTEVMLLQSASVSHNDLKLQNIYTRKDGSFYIGNFDESVRIGERRRKLQPDTASSTEGGLQTAAAEALSVAEAPVAHSQTDLWDLGVCLYKIFLNGDLPYGMKEGAPREDVIADLELRGVRSGQLLEALAQGRVPHKWADLIIGLLEPSVEQRIEAKAILEDHHDLLH</sequence>
<dbReference type="OrthoDB" id="3256376at2759"/>
<keyword evidence="2" id="KW-0472">Membrane</keyword>
<evidence type="ECO:0000256" key="2">
    <source>
        <dbReference type="SAM" id="Phobius"/>
    </source>
</evidence>
<dbReference type="SUPFAM" id="SSF56112">
    <property type="entry name" value="Protein kinase-like (PK-like)"/>
    <property type="match status" value="1"/>
</dbReference>
<feature type="region of interest" description="Disordered" evidence="1">
    <location>
        <begin position="32"/>
        <end position="62"/>
    </location>
</feature>
<dbReference type="InterPro" id="IPR000719">
    <property type="entry name" value="Prot_kinase_dom"/>
</dbReference>
<dbReference type="Gene3D" id="1.10.510.10">
    <property type="entry name" value="Transferase(Phosphotransferase) domain 1"/>
    <property type="match status" value="1"/>
</dbReference>
<dbReference type="SMART" id="SM00220">
    <property type="entry name" value="S_TKc"/>
    <property type="match status" value="1"/>
</dbReference>
<dbReference type="OMA" id="GANIMSM"/>
<dbReference type="GO" id="GO:0004672">
    <property type="term" value="F:protein kinase activity"/>
    <property type="evidence" value="ECO:0007669"/>
    <property type="project" value="InterPro"/>
</dbReference>
<feature type="transmembrane region" description="Helical" evidence="2">
    <location>
        <begin position="66"/>
        <end position="90"/>
    </location>
</feature>
<reference evidence="4" key="2">
    <citation type="submission" date="2013-10" db="EMBL/GenBank/DDBJ databases">
        <authorList>
            <person name="Aslett M."/>
        </authorList>
    </citation>
    <scope>NUCLEOTIDE SEQUENCE</scope>
    <source>
        <strain evidence="4">Houghton</strain>
    </source>
</reference>
<dbReference type="PROSITE" id="PS00108">
    <property type="entry name" value="PROTEIN_KINASE_ST"/>
    <property type="match status" value="1"/>
</dbReference>
<feature type="domain" description="Protein kinase" evidence="3">
    <location>
        <begin position="200"/>
        <end position="506"/>
    </location>
</feature>
<dbReference type="VEuPathDB" id="ToxoDB:EAH_00016580"/>
<dbReference type="GO" id="GO:0005524">
    <property type="term" value="F:ATP binding"/>
    <property type="evidence" value="ECO:0007669"/>
    <property type="project" value="InterPro"/>
</dbReference>
<dbReference type="GeneID" id="25269728"/>
<organism evidence="4 5">
    <name type="scientific">Eimeria acervulina</name>
    <name type="common">Coccidian parasite</name>
    <dbReference type="NCBI Taxonomy" id="5801"/>
    <lineage>
        <taxon>Eukaryota</taxon>
        <taxon>Sar</taxon>
        <taxon>Alveolata</taxon>
        <taxon>Apicomplexa</taxon>
        <taxon>Conoidasida</taxon>
        <taxon>Coccidia</taxon>
        <taxon>Eucoccidiorida</taxon>
        <taxon>Eimeriorina</taxon>
        <taxon>Eimeriidae</taxon>
        <taxon>Eimeria</taxon>
    </lineage>
</organism>
<evidence type="ECO:0000313" key="5">
    <source>
        <dbReference type="Proteomes" id="UP000018050"/>
    </source>
</evidence>
<feature type="compositionally biased region" description="Basic and acidic residues" evidence="1">
    <location>
        <begin position="35"/>
        <end position="44"/>
    </location>
</feature>
<proteinExistence type="predicted"/>
<keyword evidence="2" id="KW-0812">Transmembrane</keyword>
<keyword evidence="5" id="KW-1185">Reference proteome</keyword>
<keyword evidence="2" id="KW-1133">Transmembrane helix</keyword>
<dbReference type="AlphaFoldDB" id="U6GPZ2"/>